<sequence>MKVTSKHVVSRDKGWAVKTSGTSRAGKVFESKAEAVEYARRAARKEHGELYVHGLDGTIQERKSYRRASEATKSLRSKK</sequence>
<dbReference type="InterPro" id="IPR018691">
    <property type="entry name" value="DUF2188"/>
</dbReference>
<dbReference type="AlphaFoldDB" id="A0AAU7KDZ7"/>
<dbReference type="Pfam" id="PF09954">
    <property type="entry name" value="DUF2188"/>
    <property type="match status" value="1"/>
</dbReference>
<name>A0AAU7KDZ7_9GAMM</name>
<gene>
    <name evidence="1" type="ORF">NFG58_13440</name>
</gene>
<dbReference type="RefSeq" id="WP_108448894.1">
    <property type="nucleotide sequence ID" value="NZ_CP098827.1"/>
</dbReference>
<proteinExistence type="predicted"/>
<protein>
    <submittedName>
        <fullName evidence="1">DUF2188 domain-containing protein</fullName>
    </submittedName>
</protein>
<evidence type="ECO:0000313" key="1">
    <source>
        <dbReference type="EMBL" id="XBO69625.1"/>
    </source>
</evidence>
<accession>A0AAU7KDZ7</accession>
<dbReference type="EMBL" id="CP098827">
    <property type="protein sequence ID" value="XBO69625.1"/>
    <property type="molecule type" value="Genomic_DNA"/>
</dbReference>
<reference evidence="1" key="1">
    <citation type="submission" date="2022-06" db="EMBL/GenBank/DDBJ databases">
        <title>A novel DMS-producing enzyme.</title>
        <authorList>
            <person name="Zhang Y."/>
        </authorList>
    </citation>
    <scope>NUCLEOTIDE SEQUENCE</scope>
    <source>
        <strain evidence="1">RT37</strain>
    </source>
</reference>
<organism evidence="1">
    <name type="scientific">Halomonas sp. RT37</name>
    <dbReference type="NCBI Taxonomy" id="2950872"/>
    <lineage>
        <taxon>Bacteria</taxon>
        <taxon>Pseudomonadati</taxon>
        <taxon>Pseudomonadota</taxon>
        <taxon>Gammaproteobacteria</taxon>
        <taxon>Oceanospirillales</taxon>
        <taxon>Halomonadaceae</taxon>
        <taxon>Halomonas</taxon>
    </lineage>
</organism>